<dbReference type="WBParaSite" id="GPLIN_001332200">
    <property type="protein sequence ID" value="GPLIN_001332200"/>
    <property type="gene ID" value="GPLIN_001332200"/>
</dbReference>
<sequence length="65" mass="7490">MNESSGQAMVVAKLEKHQNTQNRSNEREGQLNDILKQFVAEQKEANRMLQKQMDELGNSSKELEK</sequence>
<dbReference type="AlphaFoldDB" id="A0A183CKB6"/>
<dbReference type="Proteomes" id="UP000050741">
    <property type="component" value="Unassembled WGS sequence"/>
</dbReference>
<feature type="region of interest" description="Disordered" evidence="1">
    <location>
        <begin position="1"/>
        <end position="31"/>
    </location>
</feature>
<name>A0A183CKB6_GLOPA</name>
<organism evidence="2 3">
    <name type="scientific">Globodera pallida</name>
    <name type="common">Potato cyst nematode worm</name>
    <name type="synonym">Heterodera pallida</name>
    <dbReference type="NCBI Taxonomy" id="36090"/>
    <lineage>
        <taxon>Eukaryota</taxon>
        <taxon>Metazoa</taxon>
        <taxon>Ecdysozoa</taxon>
        <taxon>Nematoda</taxon>
        <taxon>Chromadorea</taxon>
        <taxon>Rhabditida</taxon>
        <taxon>Tylenchina</taxon>
        <taxon>Tylenchomorpha</taxon>
        <taxon>Tylenchoidea</taxon>
        <taxon>Heteroderidae</taxon>
        <taxon>Heteroderinae</taxon>
        <taxon>Globodera</taxon>
    </lineage>
</organism>
<keyword evidence="2" id="KW-1185">Reference proteome</keyword>
<feature type="compositionally biased region" description="Basic and acidic residues" evidence="1">
    <location>
        <begin position="13"/>
        <end position="30"/>
    </location>
</feature>
<evidence type="ECO:0000256" key="1">
    <source>
        <dbReference type="SAM" id="MobiDB-lite"/>
    </source>
</evidence>
<reference evidence="2" key="1">
    <citation type="submission" date="2014-05" db="EMBL/GenBank/DDBJ databases">
        <title>The genome and life-stage specific transcriptomes of Globodera pallida elucidate key aspects of plant parasitism by a cyst nematode.</title>
        <authorList>
            <person name="Cotton J.A."/>
            <person name="Lilley C.J."/>
            <person name="Jones L.M."/>
            <person name="Kikuchi T."/>
            <person name="Reid A.J."/>
            <person name="Thorpe P."/>
            <person name="Tsai I.J."/>
            <person name="Beasley H."/>
            <person name="Blok V."/>
            <person name="Cock P.J.A."/>
            <person name="Van den Akker S.E."/>
            <person name="Holroyd N."/>
            <person name="Hunt M."/>
            <person name="Mantelin S."/>
            <person name="Naghra H."/>
            <person name="Pain A."/>
            <person name="Palomares-Rius J.E."/>
            <person name="Zarowiecki M."/>
            <person name="Berriman M."/>
            <person name="Jones J.T."/>
            <person name="Urwin P.E."/>
        </authorList>
    </citation>
    <scope>NUCLEOTIDE SEQUENCE [LARGE SCALE GENOMIC DNA]</scope>
    <source>
        <strain evidence="2">Lindley</strain>
    </source>
</reference>
<proteinExistence type="predicted"/>
<evidence type="ECO:0000313" key="2">
    <source>
        <dbReference type="Proteomes" id="UP000050741"/>
    </source>
</evidence>
<accession>A0A183CKB6</accession>
<reference evidence="3" key="2">
    <citation type="submission" date="2016-06" db="UniProtKB">
        <authorList>
            <consortium name="WormBaseParasite"/>
        </authorList>
    </citation>
    <scope>IDENTIFICATION</scope>
</reference>
<feature type="region of interest" description="Disordered" evidence="1">
    <location>
        <begin position="45"/>
        <end position="65"/>
    </location>
</feature>
<evidence type="ECO:0000313" key="3">
    <source>
        <dbReference type="WBParaSite" id="GPLIN_001332200"/>
    </source>
</evidence>
<protein>
    <submittedName>
        <fullName evidence="3">Uncharacterized protein</fullName>
    </submittedName>
</protein>